<feature type="non-terminal residue" evidence="4">
    <location>
        <position position="1"/>
    </location>
</feature>
<proteinExistence type="predicted"/>
<dbReference type="PANTHER" id="PTHR13398">
    <property type="entry name" value="GDP-FUCOSE PROTEIN O-FUCOSYLTRANSFERASE 2"/>
    <property type="match status" value="1"/>
</dbReference>
<evidence type="ECO:0000313" key="4">
    <source>
        <dbReference type="EMBL" id="CAH3034958.1"/>
    </source>
</evidence>
<keyword evidence="3" id="KW-0119">Carbohydrate metabolism</keyword>
<organism evidence="4 5">
    <name type="scientific">Porites evermanni</name>
    <dbReference type="NCBI Taxonomy" id="104178"/>
    <lineage>
        <taxon>Eukaryota</taxon>
        <taxon>Metazoa</taxon>
        <taxon>Cnidaria</taxon>
        <taxon>Anthozoa</taxon>
        <taxon>Hexacorallia</taxon>
        <taxon>Scleractinia</taxon>
        <taxon>Fungiina</taxon>
        <taxon>Poritidae</taxon>
        <taxon>Porites</taxon>
    </lineage>
</organism>
<reference evidence="4 5" key="1">
    <citation type="submission" date="2022-05" db="EMBL/GenBank/DDBJ databases">
        <authorList>
            <consortium name="Genoscope - CEA"/>
            <person name="William W."/>
        </authorList>
    </citation>
    <scope>NUCLEOTIDE SEQUENCE [LARGE SCALE GENOMIC DNA]</scope>
</reference>
<dbReference type="InterPro" id="IPR045130">
    <property type="entry name" value="OFUT2-like"/>
</dbReference>
<evidence type="ECO:0000313" key="5">
    <source>
        <dbReference type="Proteomes" id="UP001159427"/>
    </source>
</evidence>
<dbReference type="EMBL" id="CALNXI010000697">
    <property type="protein sequence ID" value="CAH3034958.1"/>
    <property type="molecule type" value="Genomic_DNA"/>
</dbReference>
<evidence type="ECO:0000256" key="3">
    <source>
        <dbReference type="ARBA" id="ARBA00023277"/>
    </source>
</evidence>
<gene>
    <name evidence="4" type="ORF">PEVE_00039458</name>
</gene>
<protein>
    <recommendedName>
        <fullName evidence="6">Peptide-O-fucosyltransferase</fullName>
    </recommendedName>
</protein>
<dbReference type="Gene3D" id="3.40.50.11350">
    <property type="match status" value="2"/>
</dbReference>
<evidence type="ECO:0000256" key="1">
    <source>
        <dbReference type="ARBA" id="ARBA00022679"/>
    </source>
</evidence>
<evidence type="ECO:0000256" key="2">
    <source>
        <dbReference type="ARBA" id="ARBA00023253"/>
    </source>
</evidence>
<name>A0ABN8MXE7_9CNID</name>
<accession>A0ABN8MXE7</accession>
<dbReference type="PANTHER" id="PTHR13398:SF0">
    <property type="entry name" value="GDP-FUCOSE PROTEIN O-FUCOSYLTRANSFERASE 2"/>
    <property type="match status" value="1"/>
</dbReference>
<evidence type="ECO:0008006" key="6">
    <source>
        <dbReference type="Google" id="ProtNLM"/>
    </source>
</evidence>
<dbReference type="Proteomes" id="UP001159427">
    <property type="component" value="Unassembled WGS sequence"/>
</dbReference>
<sequence length="941" mass="108856">KLASSIPGLLPLENIQLRTHIETINYRSLTKNTQTSSALLNNGTFIISEPNEFEAEERDASIKFLFVLHHYEQLSKTTENLLQLAAVAKQIERVIVEPFVRDSRMCGLPYGWSGKLRSEQRRFHPLSLYFDVKFMNNLLKKYHIAPMVKLETFKRQCRLSVTNTTIIHFLYSDQSEKEMKKWYKISALEYQDIKKQAKSSGWCECKFIEHALSVSNRIGELRIGRQICVDAEKVRSLELFEKEITKGDKCVVVIHWRGIGKDRTHFKPEVEVDNRKLLQSLRSSERVVEKATKIRDSIGGEYISIHIRSERQIQWYDVERLAQCVRTSVKKVESLKQKYNKTRVFLSSDFTRFGSDTLHSFTAQNTSLMNKLKQIKRFLYKALKPLKYNPKSDDPLDMDSGVVALTEMNVLTGGSHLVTIGSGNFQQWIVDGFVERKAGTEQQNNWTITRICNKEDKGVYNPVSPKIANNNLNNVDAQLASSIPGLLPLENIQLRTHIETINYRSLTKNTQTSSALLNNGTFIISEPNEFEAEERDASIKFLFVLHHYEQLSKTTENLLQLAAVAKQIERVIVEPFVRDSRMCGLPYGWSGKLRSEQRRFHPLSLYFDVKFMNNLLKKYHIAPMVKLETFKRQCRLSVTNTTIIHFLYSDQSEKEMKKWYKISALEYQDIKKQAKSSGWCECKFIEHALSVSNRIGELRIGRQICVDAEKVRSLELFEKEITKGDKCVVVIHWRGIGKDRTHFKPEVEVDNRKLLQSLRSSERVVEKATKIRDSIGGEYISIHIRSERQIQWYDVERLAQCVRTSVKKVESLKQKYNKTRVFLSSDFTRFGSDTLHSFTAQNTSLMNKLKQIKRFLYKALKPLKYNPKSDDPLDMDSGVVALTEMNVLTGGSHLVTIGSGNFQQWIVDGFVERKAGTEQQNNWTITRICNKEDKVNDYKPR</sequence>
<comment type="caution">
    <text evidence="4">The sequence shown here is derived from an EMBL/GenBank/DDBJ whole genome shotgun (WGS) entry which is preliminary data.</text>
</comment>
<keyword evidence="2" id="KW-0294">Fucose metabolism</keyword>
<keyword evidence="5" id="KW-1185">Reference proteome</keyword>
<keyword evidence="1" id="KW-0808">Transferase</keyword>